<dbReference type="Pfam" id="PF25556">
    <property type="entry name" value="SET_TTL"/>
    <property type="match status" value="1"/>
</dbReference>
<gene>
    <name evidence="2" type="ORF">CLUMA_CG003033</name>
</gene>
<proteinExistence type="predicted"/>
<dbReference type="InterPro" id="IPR046341">
    <property type="entry name" value="SET_dom_sf"/>
</dbReference>
<sequence>MSQVSQVNSVDIYENFLLFHGAQLRASGVPEHYFKSICNKLKNQIFDAGEYFQLLLLDYGDEERGEKDPVFTVMSLQDIKTDDPNAIFLIDHALTFKSDILRRQLLENPEIAKRLSIMMGLSADDNVDSIVANIWRFCNFYSINSQGASVEDSLPLWYVMDELGSGIVHNDTPNCRVVPFIYTAEQATYSLLFPIRNIDEGEQITRDYVEGFLDNRDLFLLPWQENDFSEESLEQKEPDMAYFLQGRIEESLPENIDTVPSLNGNQPLKVFSDYNLVRQYLTDPAFEVLNEDGNSEEADILWLTKHFKGFNELNKNFPNTFINQFPFENVVTIKDLLAIVCRRSIEKHHNADNLTTFPSWLPTTYNLKTELRQFVSFFQNREEKEFDNHWIVKPFNLARSLDTHITNNLSEIIRLSQTGPKIVQKYIENPVLYNRPEVGGKVKFDVRYVILLTSTEPLIGHIYKKFFLRFSNVPFAMNEFDVYEKHFTVMNYNENANLKQLKCEEFLNEWRDQYAKYPWDKIEDEICEMFQETFIGATKEKPPRGIANNPQSRGLYAADIMLSWEDSKIQPKLLEINFIPDCQRACEYYKDFYNEIFKLLFLGQNDSDIFRKFT</sequence>
<dbReference type="PROSITE" id="PS51221">
    <property type="entry name" value="TTL"/>
    <property type="match status" value="1"/>
</dbReference>
<dbReference type="PANTHER" id="PTHR46088:SF1">
    <property type="entry name" value="TUBULIN--TYROSINE LIGASE-LIKE PROTEIN 12"/>
    <property type="match status" value="1"/>
</dbReference>
<name>A0A1J1HP17_9DIPT</name>
<dbReference type="Gene3D" id="3.30.470.20">
    <property type="entry name" value="ATP-grasp fold, B domain"/>
    <property type="match status" value="1"/>
</dbReference>
<dbReference type="Pfam" id="PF03133">
    <property type="entry name" value="TTL"/>
    <property type="match status" value="1"/>
</dbReference>
<dbReference type="InterPro" id="IPR004344">
    <property type="entry name" value="TTL/TTLL_fam"/>
</dbReference>
<dbReference type="OrthoDB" id="60477at2759"/>
<dbReference type="EMBL" id="CVRI01000011">
    <property type="protein sequence ID" value="CRK89274.1"/>
    <property type="molecule type" value="Genomic_DNA"/>
</dbReference>
<dbReference type="InterPro" id="IPR057954">
    <property type="entry name" value="SET_TTL12"/>
</dbReference>
<dbReference type="GO" id="GO:0005737">
    <property type="term" value="C:cytoplasm"/>
    <property type="evidence" value="ECO:0007669"/>
    <property type="project" value="TreeGrafter"/>
</dbReference>
<dbReference type="PANTHER" id="PTHR46088">
    <property type="entry name" value="TUBULIN--TYROSINE LIGASE-LIKE PROTEIN 12"/>
    <property type="match status" value="1"/>
</dbReference>
<dbReference type="SUPFAM" id="SSF56059">
    <property type="entry name" value="Glutathione synthetase ATP-binding domain-like"/>
    <property type="match status" value="1"/>
</dbReference>
<keyword evidence="3" id="KW-1185">Reference proteome</keyword>
<evidence type="ECO:0000259" key="1">
    <source>
        <dbReference type="Pfam" id="PF25556"/>
    </source>
</evidence>
<dbReference type="AlphaFoldDB" id="A0A1J1HP17"/>
<dbReference type="Proteomes" id="UP000183832">
    <property type="component" value="Unassembled WGS sequence"/>
</dbReference>
<evidence type="ECO:0000313" key="2">
    <source>
        <dbReference type="EMBL" id="CRK89274.1"/>
    </source>
</evidence>
<feature type="domain" description="Tubulin--tyrosine ligase-like protein 12 SET-like" evidence="1">
    <location>
        <begin position="77"/>
        <end position="227"/>
    </location>
</feature>
<reference evidence="2 3" key="1">
    <citation type="submission" date="2015-04" db="EMBL/GenBank/DDBJ databases">
        <authorList>
            <person name="Syromyatnikov M.Y."/>
            <person name="Popov V.N."/>
        </authorList>
    </citation>
    <scope>NUCLEOTIDE SEQUENCE [LARGE SCALE GENOMIC DNA]</scope>
</reference>
<dbReference type="STRING" id="568069.A0A1J1HP17"/>
<protein>
    <submittedName>
        <fullName evidence="2">CLUMA_CG003033, isoform A</fullName>
    </submittedName>
</protein>
<dbReference type="InterPro" id="IPR027749">
    <property type="entry name" value="TTLL12"/>
</dbReference>
<organism evidence="2 3">
    <name type="scientific">Clunio marinus</name>
    <dbReference type="NCBI Taxonomy" id="568069"/>
    <lineage>
        <taxon>Eukaryota</taxon>
        <taxon>Metazoa</taxon>
        <taxon>Ecdysozoa</taxon>
        <taxon>Arthropoda</taxon>
        <taxon>Hexapoda</taxon>
        <taxon>Insecta</taxon>
        <taxon>Pterygota</taxon>
        <taxon>Neoptera</taxon>
        <taxon>Endopterygota</taxon>
        <taxon>Diptera</taxon>
        <taxon>Nematocera</taxon>
        <taxon>Chironomoidea</taxon>
        <taxon>Chironomidae</taxon>
        <taxon>Clunio</taxon>
    </lineage>
</organism>
<evidence type="ECO:0000313" key="3">
    <source>
        <dbReference type="Proteomes" id="UP000183832"/>
    </source>
</evidence>
<accession>A0A1J1HP17</accession>
<dbReference type="SUPFAM" id="SSF82199">
    <property type="entry name" value="SET domain"/>
    <property type="match status" value="1"/>
</dbReference>